<feature type="compositionally biased region" description="Low complexity" evidence="7">
    <location>
        <begin position="91"/>
        <end position="101"/>
    </location>
</feature>
<accession>A0A1S3UZ62</accession>
<evidence type="ECO:0000313" key="11">
    <source>
        <dbReference type="Proteomes" id="UP000087766"/>
    </source>
</evidence>
<feature type="region of interest" description="Disordered" evidence="7">
    <location>
        <begin position="310"/>
        <end position="346"/>
    </location>
</feature>
<feature type="compositionally biased region" description="Basic and acidic residues" evidence="7">
    <location>
        <begin position="35"/>
        <end position="54"/>
    </location>
</feature>
<keyword evidence="3" id="KW-0540">Nuclease</keyword>
<dbReference type="Gene3D" id="3.10.10.10">
    <property type="entry name" value="HIV Type 1 Reverse Transcriptase, subunit A, domain 1"/>
    <property type="match status" value="1"/>
</dbReference>
<dbReference type="InterPro" id="IPR041588">
    <property type="entry name" value="Integrase_H2C2"/>
</dbReference>
<name>A0A1S3UZ62_VIGRR</name>
<dbReference type="CDD" id="cd00303">
    <property type="entry name" value="retropepsin_like"/>
    <property type="match status" value="1"/>
</dbReference>
<keyword evidence="4" id="KW-0255">Endonuclease</keyword>
<dbReference type="PANTHER" id="PTHR37984">
    <property type="entry name" value="PROTEIN CBG26694"/>
    <property type="match status" value="1"/>
</dbReference>
<dbReference type="GO" id="GO:0016779">
    <property type="term" value="F:nucleotidyltransferase activity"/>
    <property type="evidence" value="ECO:0007669"/>
    <property type="project" value="UniProtKB-KW"/>
</dbReference>
<dbReference type="PROSITE" id="PS50879">
    <property type="entry name" value="RNASE_H_1"/>
    <property type="match status" value="1"/>
</dbReference>
<keyword evidence="2" id="KW-0548">Nucleotidyltransferase</keyword>
<dbReference type="InterPro" id="IPR012337">
    <property type="entry name" value="RNaseH-like_sf"/>
</dbReference>
<dbReference type="Gene3D" id="1.10.340.70">
    <property type="match status" value="1"/>
</dbReference>
<dbReference type="SUPFAM" id="SSF53098">
    <property type="entry name" value="Ribonuclease H-like"/>
    <property type="match status" value="2"/>
</dbReference>
<evidence type="ECO:0000259" key="9">
    <source>
        <dbReference type="PROSITE" id="PS50879"/>
    </source>
</evidence>
<feature type="compositionally biased region" description="Basic and acidic residues" evidence="7">
    <location>
        <begin position="105"/>
        <end position="123"/>
    </location>
</feature>
<keyword evidence="6" id="KW-0511">Multifunctional enzyme</keyword>
<protein>
    <submittedName>
        <fullName evidence="12">Uncharacterized protein LOC106770057</fullName>
    </submittedName>
</protein>
<dbReference type="OrthoDB" id="912942at2759"/>
<dbReference type="RefSeq" id="XP_014511366.1">
    <property type="nucleotide sequence ID" value="XM_014655880.1"/>
</dbReference>
<evidence type="ECO:0000259" key="8">
    <source>
        <dbReference type="PROSITE" id="PS50878"/>
    </source>
</evidence>
<dbReference type="InterPro" id="IPR036397">
    <property type="entry name" value="RNaseH_sf"/>
</dbReference>
<dbReference type="Pfam" id="PF00665">
    <property type="entry name" value="rve"/>
    <property type="match status" value="1"/>
</dbReference>
<organism evidence="11 12">
    <name type="scientific">Vigna radiata var. radiata</name>
    <name type="common">Mung bean</name>
    <name type="synonym">Phaseolus aureus</name>
    <dbReference type="NCBI Taxonomy" id="3916"/>
    <lineage>
        <taxon>Eukaryota</taxon>
        <taxon>Viridiplantae</taxon>
        <taxon>Streptophyta</taxon>
        <taxon>Embryophyta</taxon>
        <taxon>Tracheophyta</taxon>
        <taxon>Spermatophyta</taxon>
        <taxon>Magnoliopsida</taxon>
        <taxon>eudicotyledons</taxon>
        <taxon>Gunneridae</taxon>
        <taxon>Pentapetalae</taxon>
        <taxon>rosids</taxon>
        <taxon>fabids</taxon>
        <taxon>Fabales</taxon>
        <taxon>Fabaceae</taxon>
        <taxon>Papilionoideae</taxon>
        <taxon>50 kb inversion clade</taxon>
        <taxon>NPAAA clade</taxon>
        <taxon>indigoferoid/millettioid clade</taxon>
        <taxon>Phaseoleae</taxon>
        <taxon>Vigna</taxon>
    </lineage>
</organism>
<dbReference type="InterPro" id="IPR021109">
    <property type="entry name" value="Peptidase_aspartic_dom_sf"/>
</dbReference>
<dbReference type="Pfam" id="PF13456">
    <property type="entry name" value="RVT_3"/>
    <property type="match status" value="1"/>
</dbReference>
<dbReference type="Gene3D" id="2.40.70.10">
    <property type="entry name" value="Acid Proteases"/>
    <property type="match status" value="1"/>
</dbReference>
<keyword evidence="5" id="KW-0233">DNA recombination</keyword>
<keyword evidence="4" id="KW-0378">Hydrolase</keyword>
<evidence type="ECO:0000256" key="3">
    <source>
        <dbReference type="ARBA" id="ARBA00022722"/>
    </source>
</evidence>
<dbReference type="GeneID" id="106770057"/>
<dbReference type="PROSITE" id="PS50878">
    <property type="entry name" value="RT_POL"/>
    <property type="match status" value="1"/>
</dbReference>
<dbReference type="SUPFAM" id="SSF56672">
    <property type="entry name" value="DNA/RNA polymerases"/>
    <property type="match status" value="1"/>
</dbReference>
<dbReference type="InterPro" id="IPR001584">
    <property type="entry name" value="Integrase_cat-core"/>
</dbReference>
<evidence type="ECO:0000256" key="7">
    <source>
        <dbReference type="SAM" id="MobiDB-lite"/>
    </source>
</evidence>
<reference evidence="11" key="1">
    <citation type="journal article" date="2014" name="Nat. Commun.">
        <title>Genome sequence of mungbean and insights into evolution within Vigna species.</title>
        <authorList>
            <person name="Kang Y.J."/>
            <person name="Kim S.K."/>
            <person name="Kim M.Y."/>
            <person name="Lestari P."/>
            <person name="Kim K.H."/>
            <person name="Ha B.K."/>
            <person name="Jun T.H."/>
            <person name="Hwang W.J."/>
            <person name="Lee T."/>
            <person name="Lee J."/>
            <person name="Shim S."/>
            <person name="Yoon M.Y."/>
            <person name="Jang Y.E."/>
            <person name="Han K.S."/>
            <person name="Taeprayoon P."/>
            <person name="Yoon N."/>
            <person name="Somta P."/>
            <person name="Tanya P."/>
            <person name="Kim K.S."/>
            <person name="Gwag J.G."/>
            <person name="Moon J.K."/>
            <person name="Lee Y.H."/>
            <person name="Park B.S."/>
            <person name="Bombarely A."/>
            <person name="Doyle J.J."/>
            <person name="Jackson S.A."/>
            <person name="Schafleitner R."/>
            <person name="Srinives P."/>
            <person name="Varshney R.K."/>
            <person name="Lee S.H."/>
        </authorList>
    </citation>
    <scope>NUCLEOTIDE SEQUENCE [LARGE SCALE GENOMIC DNA]</scope>
    <source>
        <strain evidence="11">cv. VC1973A</strain>
    </source>
</reference>
<feature type="region of interest" description="Disordered" evidence="7">
    <location>
        <begin position="425"/>
        <end position="489"/>
    </location>
</feature>
<dbReference type="PANTHER" id="PTHR37984:SF5">
    <property type="entry name" value="PROTEIN NYNRIN-LIKE"/>
    <property type="match status" value="1"/>
</dbReference>
<evidence type="ECO:0000256" key="6">
    <source>
        <dbReference type="ARBA" id="ARBA00023268"/>
    </source>
</evidence>
<evidence type="ECO:0000256" key="4">
    <source>
        <dbReference type="ARBA" id="ARBA00022759"/>
    </source>
</evidence>
<evidence type="ECO:0000313" key="12">
    <source>
        <dbReference type="RefSeq" id="XP_014511366.1"/>
    </source>
</evidence>
<dbReference type="Gene3D" id="3.30.70.270">
    <property type="match status" value="2"/>
</dbReference>
<dbReference type="InterPro" id="IPR000477">
    <property type="entry name" value="RT_dom"/>
</dbReference>
<dbReference type="InterPro" id="IPR043128">
    <property type="entry name" value="Rev_trsase/Diguanyl_cyclase"/>
</dbReference>
<dbReference type="InterPro" id="IPR050951">
    <property type="entry name" value="Retrovirus_Pol_polyprotein"/>
</dbReference>
<gene>
    <name evidence="12" type="primary">LOC106770057</name>
</gene>
<dbReference type="Pfam" id="PF17919">
    <property type="entry name" value="RT_RNaseH_2"/>
    <property type="match status" value="1"/>
</dbReference>
<dbReference type="GO" id="GO:0006310">
    <property type="term" value="P:DNA recombination"/>
    <property type="evidence" value="ECO:0007669"/>
    <property type="project" value="UniProtKB-KW"/>
</dbReference>
<feature type="compositionally biased region" description="Basic and acidic residues" evidence="7">
    <location>
        <begin position="310"/>
        <end position="323"/>
    </location>
</feature>
<dbReference type="GO" id="GO:0015074">
    <property type="term" value="P:DNA integration"/>
    <property type="evidence" value="ECO:0007669"/>
    <property type="project" value="InterPro"/>
</dbReference>
<dbReference type="Pfam" id="PF00078">
    <property type="entry name" value="RVT_1"/>
    <property type="match status" value="1"/>
</dbReference>
<keyword evidence="1" id="KW-0808">Transferase</keyword>
<dbReference type="CDD" id="cd09279">
    <property type="entry name" value="RNase_HI_like"/>
    <property type="match status" value="1"/>
</dbReference>
<evidence type="ECO:0000256" key="1">
    <source>
        <dbReference type="ARBA" id="ARBA00022679"/>
    </source>
</evidence>
<feature type="domain" description="Integrase catalytic" evidence="10">
    <location>
        <begin position="1472"/>
        <end position="1630"/>
    </location>
</feature>
<dbReference type="InterPro" id="IPR005162">
    <property type="entry name" value="Retrotrans_gag_dom"/>
</dbReference>
<sequence>MAGEVPLEILQNLQQQIQEMRAEIATMRAEQANRVGDHSDRSVNVETYHSDTGEQPHAQGEGQRENHNPVPSEGVGRANGRGAGRGEGRPVSRAGSRSVVRGRGRGNDRSDPHRRDERQRNEEQNPLNGDQAEGLHPFTPRVMQAIIPENKVLPSMERYGGSSDPVKHLRSFVDAMAVYSYNELVWCRVFSLSLKEEALDWFHSLQPGTIDNFVELRQLFTQQYASSKTPGVTYTALVRMKQGREESLKSFMDRFNRTARQVRNADQQLVVSALTTALRPSPFCDYLHAEEPQSMEELQNKLASFIRIEEGRAHQRGREEESGPRPARVRSGPQAGGNDRRGGYRGKEHNQMRQYIHHTPLNAPRARVLEEALRADLLTVVQIPTPRGADESKYCQYHQNRGHTTEDCHTLKDKLESLVQAGHLQKFVQRRQAPTRPDRSSSRPESRNRTRPRVDRSRSRSADRTVRGVINTISGGFAGGGSTSAARKRHLRNLHSSHRTDISKRSMPTITFSDDDFHAPDLEQDDPMVITAMIARYKVSKVLIDQGSSANILYWKTFKQMDISEDAILPFNEQIVGFAGERVDTRGYVDLRTSLGADRDAKELRVRFLLVEADTSYNVLLGRPCLNMFGAIVSTPHLTLKYPTDDGKVATVRADQKMARECYAAGLKVKPRSVTFAGHRSEVAMMELDPRMHFDDRVEPLGDTCPVVIGQQEDQCTTIGRNLTTDQATLIEELLLKNKDLFAWQAADMPGIHPDIISHKLSLFKDARPVAQRKRRLGNEKRRAVEEEVTKLLEAGFIREVKYTTWLSNVVVVKKSSGKWRMCTDFTDLNKACPKDTYPLPSIDGLVDGVSGYEILSFLDAYSGYNQIPMYPPDRDKTAFITERSNYCYEVMPFGLKNAGATYQRLMDKVFQRQIGRCMEVYVDDMVVRSRSVEEHLRDLAEVLDQVRKFGMRLNPLKCTFGVSAGKFLGFMLTSRGIEANPDKCRAILEMRSPSSLKEVQRLVGRLTSLSRFIPKLADRIQPILKLMKKQKQLEWNDRCEAAFDEVKQILSNPPVMRRPDYGRDLHLFLAVGEEAVSAALVQEIPDFRPVYFISRVMKESETRYQQLEKIVLALVIATRRLRPYLQGNQVIVRTDYPISKILRKPDLAGRMIGWSIELSEFGLRYEPRGSIKGQHLADFVAELPGRSSHCHSWILYVDGSSGLKGGGAGVVLEGPDGIVVEQALIFRFKASNNQAEYEALIAGLELARDLGVKVLCCKTDSQLVAGHMNGTFQIKDDQLLKYFHRAKQLFAHFDSIEVNHIPRSENQRADRLSKLSTGKEKGHLSSLVRQIIFKPAVECLQVYSIAERDDWRREIVRLIQQQEAGITLRTEESKQVARYVMVGEELYRRGYVTPMLKCVSKDESEYVMQELHEGICGRHGGGRSLRARALRAGFYWPTMEKDCQAFVVKCLACQKHGNIIHTPAAALSAIVSPWPFAQWGMDIVGPFPTGRSQFKFLLVAIDYFTKWVEAEPLAKITASQVQKFVWRLICRFGLPKHIITDNGRQFIDKKLVAFYKELGITPLTSSVEHPQTNGQAEAMNKIIIQELKKKLGDAKGAWVDELQQVLWGYRCSPHSATGESPFNLTYGSDAMLPVEVGENGLRRNIVNMDENEENLRSNLDVLPERRDMAAVHLEAHKRLVARRYNTKVKPRQFIEGDLVWRRTGEARKNPTHGKLSANWEGPFRVKENLSNGAYRLECLNGKAIPNTWNISHLKFYFS</sequence>
<dbReference type="Pfam" id="PF17921">
    <property type="entry name" value="Integrase_H2C2"/>
    <property type="match status" value="1"/>
</dbReference>
<dbReference type="InterPro" id="IPR043502">
    <property type="entry name" value="DNA/RNA_pol_sf"/>
</dbReference>
<feature type="region of interest" description="Disordered" evidence="7">
    <location>
        <begin position="28"/>
        <end position="136"/>
    </location>
</feature>
<dbReference type="Proteomes" id="UP000087766">
    <property type="component" value="Chromosome 8"/>
</dbReference>
<dbReference type="STRING" id="3916.A0A1S3UZ62"/>
<evidence type="ECO:0000259" key="10">
    <source>
        <dbReference type="PROSITE" id="PS50994"/>
    </source>
</evidence>
<reference evidence="12" key="2">
    <citation type="submission" date="2025-08" db="UniProtKB">
        <authorList>
            <consortium name="RefSeq"/>
        </authorList>
    </citation>
    <scope>IDENTIFICATION</scope>
    <source>
        <tissue evidence="12">Leaf</tissue>
    </source>
</reference>
<dbReference type="CDD" id="cd01647">
    <property type="entry name" value="RT_LTR"/>
    <property type="match status" value="1"/>
</dbReference>
<dbReference type="InterPro" id="IPR041577">
    <property type="entry name" value="RT_RNaseH_2"/>
</dbReference>
<feature type="domain" description="RNase H type-1" evidence="9">
    <location>
        <begin position="1190"/>
        <end position="1319"/>
    </location>
</feature>
<dbReference type="PROSITE" id="PS50994">
    <property type="entry name" value="INTEGRASE"/>
    <property type="match status" value="1"/>
</dbReference>
<dbReference type="KEGG" id="vra:106770057"/>
<feature type="domain" description="Reverse transcriptase" evidence="8">
    <location>
        <begin position="794"/>
        <end position="973"/>
    </location>
</feature>
<evidence type="ECO:0000256" key="2">
    <source>
        <dbReference type="ARBA" id="ARBA00022695"/>
    </source>
</evidence>
<dbReference type="InterPro" id="IPR002156">
    <property type="entry name" value="RNaseH_domain"/>
</dbReference>
<dbReference type="Pfam" id="PF03732">
    <property type="entry name" value="Retrotrans_gag"/>
    <property type="match status" value="1"/>
</dbReference>
<dbReference type="Gene3D" id="3.30.420.10">
    <property type="entry name" value="Ribonuclease H-like superfamily/Ribonuclease H"/>
    <property type="match status" value="2"/>
</dbReference>
<proteinExistence type="predicted"/>
<keyword evidence="11" id="KW-1185">Reference proteome</keyword>
<dbReference type="GO" id="GO:0003676">
    <property type="term" value="F:nucleic acid binding"/>
    <property type="evidence" value="ECO:0007669"/>
    <property type="project" value="InterPro"/>
</dbReference>
<dbReference type="GO" id="GO:0004523">
    <property type="term" value="F:RNA-DNA hybrid ribonuclease activity"/>
    <property type="evidence" value="ECO:0007669"/>
    <property type="project" value="InterPro"/>
</dbReference>
<evidence type="ECO:0000256" key="5">
    <source>
        <dbReference type="ARBA" id="ARBA00023172"/>
    </source>
</evidence>
<feature type="compositionally biased region" description="Basic and acidic residues" evidence="7">
    <location>
        <begin position="436"/>
        <end position="466"/>
    </location>
</feature>